<dbReference type="GO" id="GO:0003700">
    <property type="term" value="F:DNA-binding transcription factor activity"/>
    <property type="evidence" value="ECO:0007669"/>
    <property type="project" value="InterPro"/>
</dbReference>
<reference evidence="2 3" key="1">
    <citation type="submission" date="2019-12" db="EMBL/GenBank/DDBJ databases">
        <title>Genomic-based taxomic classification of the family Erythrobacteraceae.</title>
        <authorList>
            <person name="Xu L."/>
        </authorList>
    </citation>
    <scope>NUCLEOTIDE SEQUENCE [LARGE SCALE GENOMIC DNA]</scope>
    <source>
        <strain evidence="2 3">RC4-10-4</strain>
    </source>
</reference>
<proteinExistence type="predicted"/>
<evidence type="ECO:0000313" key="2">
    <source>
        <dbReference type="EMBL" id="MXO94278.1"/>
    </source>
</evidence>
<dbReference type="AlphaFoldDB" id="A0A845A2W7"/>
<gene>
    <name evidence="2" type="ORF">GRI62_11795</name>
</gene>
<evidence type="ECO:0000259" key="1">
    <source>
        <dbReference type="Pfam" id="PF01022"/>
    </source>
</evidence>
<dbReference type="EMBL" id="WTYH01000001">
    <property type="protein sequence ID" value="MXO94278.1"/>
    <property type="molecule type" value="Genomic_DNA"/>
</dbReference>
<dbReference type="InterPro" id="IPR001845">
    <property type="entry name" value="HTH_ArsR_DNA-bd_dom"/>
</dbReference>
<sequence length="84" mass="9329">MMITDIEKLARLTPEAWDKLLREVNANPPSPRKLIIVWKKREGAGDKRSTVIALLREGKLKQCEIAEAAGVSVSYVSKVKAGVR</sequence>
<name>A0A845A2W7_9SPHN</name>
<comment type="caution">
    <text evidence="2">The sequence shown here is derived from an EMBL/GenBank/DDBJ whole genome shotgun (WGS) entry which is preliminary data.</text>
</comment>
<dbReference type="Proteomes" id="UP000460626">
    <property type="component" value="Unassembled WGS sequence"/>
</dbReference>
<dbReference type="RefSeq" id="WP_131453514.1">
    <property type="nucleotide sequence ID" value="NZ_BMJK01000002.1"/>
</dbReference>
<keyword evidence="3" id="KW-1185">Reference proteome</keyword>
<feature type="domain" description="HTH arsR-type" evidence="1">
    <location>
        <begin position="47"/>
        <end position="77"/>
    </location>
</feature>
<organism evidence="2 3">
    <name type="scientific">Aurantiacibacter arachoides</name>
    <dbReference type="NCBI Taxonomy" id="1850444"/>
    <lineage>
        <taxon>Bacteria</taxon>
        <taxon>Pseudomonadati</taxon>
        <taxon>Pseudomonadota</taxon>
        <taxon>Alphaproteobacteria</taxon>
        <taxon>Sphingomonadales</taxon>
        <taxon>Erythrobacteraceae</taxon>
        <taxon>Aurantiacibacter</taxon>
    </lineage>
</organism>
<dbReference type="Pfam" id="PF01022">
    <property type="entry name" value="HTH_5"/>
    <property type="match status" value="1"/>
</dbReference>
<protein>
    <submittedName>
        <fullName evidence="2">ArsR family transcriptional regulator</fullName>
    </submittedName>
</protein>
<accession>A0A845A2W7</accession>
<evidence type="ECO:0000313" key="3">
    <source>
        <dbReference type="Proteomes" id="UP000460626"/>
    </source>
</evidence>